<evidence type="ECO:0000259" key="1">
    <source>
        <dbReference type="Pfam" id="PF08404"/>
    </source>
</evidence>
<dbReference type="Proteomes" id="UP000887013">
    <property type="component" value="Unassembled WGS sequence"/>
</dbReference>
<reference evidence="2" key="1">
    <citation type="submission" date="2020-08" db="EMBL/GenBank/DDBJ databases">
        <title>Multicomponent nature underlies the extraordinary mechanical properties of spider dragline silk.</title>
        <authorList>
            <person name="Kono N."/>
            <person name="Nakamura H."/>
            <person name="Mori M."/>
            <person name="Yoshida Y."/>
            <person name="Ohtoshi R."/>
            <person name="Malay A.D."/>
            <person name="Moran D.A.P."/>
            <person name="Tomita M."/>
            <person name="Numata K."/>
            <person name="Arakawa K."/>
        </authorList>
    </citation>
    <scope>NUCLEOTIDE SEQUENCE</scope>
</reference>
<sequence>METSYDIINAKMYAENCALEYQYNKFLQSHPHIFRHCEINSRQATNDDYYIPPAIANQCKVVNIKFNETGCKKVACFPKKDNLQNCTNADNTTVISLGNQYTFACQPACSQISLDIDTEYRKGKCLM</sequence>
<evidence type="ECO:0000313" key="2">
    <source>
        <dbReference type="EMBL" id="GFS92871.1"/>
    </source>
</evidence>
<name>A0A8X6N4C7_NEPPI</name>
<comment type="caution">
    <text evidence="2">The sequence shown here is derived from an EMBL/GenBank/DDBJ whole genome shotgun (WGS) entry which is preliminary data.</text>
</comment>
<proteinExistence type="predicted"/>
<dbReference type="OrthoDB" id="6418634at2759"/>
<gene>
    <name evidence="2" type="primary">AVEN_133623_1</name>
    <name evidence="2" type="ORF">NPIL_617971</name>
</gene>
<protein>
    <submittedName>
        <fullName evidence="2">Baculo_p74_N domain-containing protein</fullName>
    </submittedName>
</protein>
<keyword evidence="3" id="KW-1185">Reference proteome</keyword>
<dbReference type="InterPro" id="IPR013613">
    <property type="entry name" value="Baculo_p74_N"/>
</dbReference>
<accession>A0A8X6N4C7</accession>
<organism evidence="2 3">
    <name type="scientific">Nephila pilipes</name>
    <name type="common">Giant wood spider</name>
    <name type="synonym">Nephila maculata</name>
    <dbReference type="NCBI Taxonomy" id="299642"/>
    <lineage>
        <taxon>Eukaryota</taxon>
        <taxon>Metazoa</taxon>
        <taxon>Ecdysozoa</taxon>
        <taxon>Arthropoda</taxon>
        <taxon>Chelicerata</taxon>
        <taxon>Arachnida</taxon>
        <taxon>Araneae</taxon>
        <taxon>Araneomorphae</taxon>
        <taxon>Entelegynae</taxon>
        <taxon>Araneoidea</taxon>
        <taxon>Nephilidae</taxon>
        <taxon>Nephila</taxon>
    </lineage>
</organism>
<feature type="domain" description="Baculoviridae p74 N-terminal" evidence="1">
    <location>
        <begin position="3"/>
        <end position="112"/>
    </location>
</feature>
<dbReference type="AlphaFoldDB" id="A0A8X6N4C7"/>
<evidence type="ECO:0000313" key="3">
    <source>
        <dbReference type="Proteomes" id="UP000887013"/>
    </source>
</evidence>
<dbReference type="Pfam" id="PF08404">
    <property type="entry name" value="Baculo_p74_N"/>
    <property type="match status" value="1"/>
</dbReference>
<dbReference type="EMBL" id="BMAW01053769">
    <property type="protein sequence ID" value="GFS92871.1"/>
    <property type="molecule type" value="Genomic_DNA"/>
</dbReference>
<feature type="non-terminal residue" evidence="2">
    <location>
        <position position="127"/>
    </location>
</feature>